<evidence type="ECO:0000313" key="2">
    <source>
        <dbReference type="Proteomes" id="UP000663851"/>
    </source>
</evidence>
<dbReference type="AlphaFoldDB" id="A0A820FQT4"/>
<reference evidence="1" key="1">
    <citation type="submission" date="2021-02" db="EMBL/GenBank/DDBJ databases">
        <authorList>
            <person name="Nowell W R."/>
        </authorList>
    </citation>
    <scope>NUCLEOTIDE SEQUENCE</scope>
</reference>
<proteinExistence type="predicted"/>
<gene>
    <name evidence="1" type="ORF">HFQ381_LOCUS11422</name>
</gene>
<sequence length="163" mass="18488">MSEFAVQKNVYLGFADLGLLATVGPRTIHVYDKLCVVVLSTDSGKIRDIILRIYSNETLVIPTLQSYHSIIHVQFNKSIDYLNPRPEYIRVIIIEWPKKSSIPVAHIVSADIQCSLRLFGARRCEGLLCLSSKADADLLFFNIKQDGYDQQVERVLLSFSKEI</sequence>
<dbReference type="EMBL" id="CAJOBO010000657">
    <property type="protein sequence ID" value="CAF4266913.1"/>
    <property type="molecule type" value="Genomic_DNA"/>
</dbReference>
<evidence type="ECO:0000313" key="1">
    <source>
        <dbReference type="EMBL" id="CAF4266913.1"/>
    </source>
</evidence>
<dbReference type="Gene3D" id="2.40.340.10">
    <property type="entry name" value="MoeA, C-terminal, domain IV"/>
    <property type="match status" value="1"/>
</dbReference>
<comment type="caution">
    <text evidence="1">The sequence shown here is derived from an EMBL/GenBank/DDBJ whole genome shotgun (WGS) entry which is preliminary data.</text>
</comment>
<name>A0A820FQT4_9BILA</name>
<organism evidence="1 2">
    <name type="scientific">Rotaria socialis</name>
    <dbReference type="NCBI Taxonomy" id="392032"/>
    <lineage>
        <taxon>Eukaryota</taxon>
        <taxon>Metazoa</taxon>
        <taxon>Spiralia</taxon>
        <taxon>Gnathifera</taxon>
        <taxon>Rotifera</taxon>
        <taxon>Eurotatoria</taxon>
        <taxon>Bdelloidea</taxon>
        <taxon>Philodinida</taxon>
        <taxon>Philodinidae</taxon>
        <taxon>Rotaria</taxon>
    </lineage>
</organism>
<protein>
    <submittedName>
        <fullName evidence="1">Uncharacterized protein</fullName>
    </submittedName>
</protein>
<dbReference type="InterPro" id="IPR036688">
    <property type="entry name" value="MoeA_C_domain_IV_sf"/>
</dbReference>
<dbReference type="GO" id="GO:0032324">
    <property type="term" value="P:molybdopterin cofactor biosynthetic process"/>
    <property type="evidence" value="ECO:0007669"/>
    <property type="project" value="InterPro"/>
</dbReference>
<accession>A0A820FQT4</accession>
<dbReference type="Proteomes" id="UP000663851">
    <property type="component" value="Unassembled WGS sequence"/>
</dbReference>